<reference evidence="1 2" key="1">
    <citation type="journal article" date="2015" name="Fungal Genet. Biol.">
        <title>Evolution of novel wood decay mechanisms in Agaricales revealed by the genome sequences of Fistulina hepatica and Cylindrobasidium torrendii.</title>
        <authorList>
            <person name="Floudas D."/>
            <person name="Held B.W."/>
            <person name="Riley R."/>
            <person name="Nagy L.G."/>
            <person name="Koehler G."/>
            <person name="Ransdell A.S."/>
            <person name="Younus H."/>
            <person name="Chow J."/>
            <person name="Chiniquy J."/>
            <person name="Lipzen A."/>
            <person name="Tritt A."/>
            <person name="Sun H."/>
            <person name="Haridas S."/>
            <person name="LaButti K."/>
            <person name="Ohm R.A."/>
            <person name="Kues U."/>
            <person name="Blanchette R.A."/>
            <person name="Grigoriev I.V."/>
            <person name="Minto R.E."/>
            <person name="Hibbett D.S."/>
        </authorList>
    </citation>
    <scope>NUCLEOTIDE SEQUENCE [LARGE SCALE GENOMIC DNA]</scope>
    <source>
        <strain evidence="1 2">ATCC 64428</strain>
    </source>
</reference>
<sequence>MHAPNDIYACLMEGEKAGDFHWALCLTEAYKMHATNDNGASDWRYECVRWSGFDTDVRGISYSKIGQLDLDFDVRFIEEYVKDMPMSVPPIDRSREPRFTSRVWFREAVRVLHGAGMFVRCDQVDRLEHELAMRATADQYRRRDLPIFHDHANSAGPWFC</sequence>
<dbReference type="EMBL" id="KN881694">
    <property type="protein sequence ID" value="KIY50003.1"/>
    <property type="molecule type" value="Genomic_DNA"/>
</dbReference>
<dbReference type="OrthoDB" id="3016366at2759"/>
<dbReference type="AlphaFoldDB" id="A0A0D7AGN4"/>
<evidence type="ECO:0000313" key="2">
    <source>
        <dbReference type="Proteomes" id="UP000054144"/>
    </source>
</evidence>
<keyword evidence="2" id="KW-1185">Reference proteome</keyword>
<organism evidence="1 2">
    <name type="scientific">Fistulina hepatica ATCC 64428</name>
    <dbReference type="NCBI Taxonomy" id="1128425"/>
    <lineage>
        <taxon>Eukaryota</taxon>
        <taxon>Fungi</taxon>
        <taxon>Dikarya</taxon>
        <taxon>Basidiomycota</taxon>
        <taxon>Agaricomycotina</taxon>
        <taxon>Agaricomycetes</taxon>
        <taxon>Agaricomycetidae</taxon>
        <taxon>Agaricales</taxon>
        <taxon>Fistulinaceae</taxon>
        <taxon>Fistulina</taxon>
    </lineage>
</organism>
<accession>A0A0D7AGN4</accession>
<protein>
    <submittedName>
        <fullName evidence="1">Uncharacterized protein</fullName>
    </submittedName>
</protein>
<dbReference type="Proteomes" id="UP000054144">
    <property type="component" value="Unassembled WGS sequence"/>
</dbReference>
<proteinExistence type="predicted"/>
<name>A0A0D7AGN4_9AGAR</name>
<gene>
    <name evidence="1" type="ORF">FISHEDRAFT_40143</name>
</gene>
<evidence type="ECO:0000313" key="1">
    <source>
        <dbReference type="EMBL" id="KIY50003.1"/>
    </source>
</evidence>